<evidence type="ECO:0000313" key="1">
    <source>
        <dbReference type="EMBL" id="KAK7503388.1"/>
    </source>
</evidence>
<gene>
    <name evidence="1" type="ORF">BaRGS_00005309</name>
</gene>
<dbReference type="AlphaFoldDB" id="A0ABD0LWA9"/>
<reference evidence="1 2" key="1">
    <citation type="journal article" date="2023" name="Sci. Data">
        <title>Genome assembly of the Korean intertidal mud-creeper Batillaria attramentaria.</title>
        <authorList>
            <person name="Patra A.K."/>
            <person name="Ho P.T."/>
            <person name="Jun S."/>
            <person name="Lee S.J."/>
            <person name="Kim Y."/>
            <person name="Won Y.J."/>
        </authorList>
    </citation>
    <scope>NUCLEOTIDE SEQUENCE [LARGE SCALE GENOMIC DNA]</scope>
    <source>
        <strain evidence="1">Wonlab-2016</strain>
    </source>
</reference>
<comment type="caution">
    <text evidence="1">The sequence shown here is derived from an EMBL/GenBank/DDBJ whole genome shotgun (WGS) entry which is preliminary data.</text>
</comment>
<keyword evidence="2" id="KW-1185">Reference proteome</keyword>
<proteinExistence type="predicted"/>
<sequence>MSNNSVVKSTLSYIAHLREITQNCVTSVYQHTSQRHAQENWFWFWNNRTNGVSGLKQHGVTAKRTVKSPCKKACIGRVSRHGNRKEQYKRPPRKSCIAGAAPRFWGLYNLKEKNK</sequence>
<evidence type="ECO:0000313" key="2">
    <source>
        <dbReference type="Proteomes" id="UP001519460"/>
    </source>
</evidence>
<accession>A0ABD0LWA9</accession>
<dbReference type="EMBL" id="JACVVK020000020">
    <property type="protein sequence ID" value="KAK7503388.1"/>
    <property type="molecule type" value="Genomic_DNA"/>
</dbReference>
<organism evidence="1 2">
    <name type="scientific">Batillaria attramentaria</name>
    <dbReference type="NCBI Taxonomy" id="370345"/>
    <lineage>
        <taxon>Eukaryota</taxon>
        <taxon>Metazoa</taxon>
        <taxon>Spiralia</taxon>
        <taxon>Lophotrochozoa</taxon>
        <taxon>Mollusca</taxon>
        <taxon>Gastropoda</taxon>
        <taxon>Caenogastropoda</taxon>
        <taxon>Sorbeoconcha</taxon>
        <taxon>Cerithioidea</taxon>
        <taxon>Batillariidae</taxon>
        <taxon>Batillaria</taxon>
    </lineage>
</organism>
<dbReference type="Proteomes" id="UP001519460">
    <property type="component" value="Unassembled WGS sequence"/>
</dbReference>
<name>A0ABD0LWA9_9CAEN</name>
<protein>
    <submittedName>
        <fullName evidence="1">Uncharacterized protein</fullName>
    </submittedName>
</protein>